<comment type="caution">
    <text evidence="1">The sequence shown here is derived from an EMBL/GenBank/DDBJ whole genome shotgun (WGS) entry which is preliminary data.</text>
</comment>
<organism evidence="1 2">
    <name type="scientific">Pleurodeles waltl</name>
    <name type="common">Iberian ribbed newt</name>
    <dbReference type="NCBI Taxonomy" id="8319"/>
    <lineage>
        <taxon>Eukaryota</taxon>
        <taxon>Metazoa</taxon>
        <taxon>Chordata</taxon>
        <taxon>Craniata</taxon>
        <taxon>Vertebrata</taxon>
        <taxon>Euteleostomi</taxon>
        <taxon>Amphibia</taxon>
        <taxon>Batrachia</taxon>
        <taxon>Caudata</taxon>
        <taxon>Salamandroidea</taxon>
        <taxon>Salamandridae</taxon>
        <taxon>Pleurodelinae</taxon>
        <taxon>Pleurodeles</taxon>
    </lineage>
</organism>
<gene>
    <name evidence="1" type="ORF">NDU88_000357</name>
</gene>
<keyword evidence="2" id="KW-1185">Reference proteome</keyword>
<dbReference type="EMBL" id="JANPWB010000006">
    <property type="protein sequence ID" value="KAJ1175066.1"/>
    <property type="molecule type" value="Genomic_DNA"/>
</dbReference>
<protein>
    <submittedName>
        <fullName evidence="1">Uncharacterized protein</fullName>
    </submittedName>
</protein>
<reference evidence="1" key="1">
    <citation type="journal article" date="2022" name="bioRxiv">
        <title>Sequencing and chromosome-scale assembly of the giantPleurodeles waltlgenome.</title>
        <authorList>
            <person name="Brown T."/>
            <person name="Elewa A."/>
            <person name="Iarovenko S."/>
            <person name="Subramanian E."/>
            <person name="Araus A.J."/>
            <person name="Petzold A."/>
            <person name="Susuki M."/>
            <person name="Suzuki K.-i.T."/>
            <person name="Hayashi T."/>
            <person name="Toyoda A."/>
            <person name="Oliveira C."/>
            <person name="Osipova E."/>
            <person name="Leigh N.D."/>
            <person name="Simon A."/>
            <person name="Yun M.H."/>
        </authorList>
    </citation>
    <scope>NUCLEOTIDE SEQUENCE</scope>
    <source>
        <strain evidence="1">20211129_DDA</strain>
        <tissue evidence="1">Liver</tissue>
    </source>
</reference>
<evidence type="ECO:0000313" key="1">
    <source>
        <dbReference type="EMBL" id="KAJ1175066.1"/>
    </source>
</evidence>
<sequence>MRVLETKLDRAPAALQREAGGCSAALWMESLWSLRRERRFSSRSDFRGPGGVRGVTPILGELGGLQACQTLAVAYIEGYEDISICQAKSLNTQFDYVDLERSICRCKMQDNSTPQGGVAEFTGAQQPRITDRRGRAREFGATWGLIPALGHLASGPLGPGCERMQGKDGDCSS</sequence>
<name>A0AAV7TFB3_PLEWA</name>
<dbReference type="Proteomes" id="UP001066276">
    <property type="component" value="Chromosome 3_2"/>
</dbReference>
<evidence type="ECO:0000313" key="2">
    <source>
        <dbReference type="Proteomes" id="UP001066276"/>
    </source>
</evidence>
<dbReference type="AlphaFoldDB" id="A0AAV7TFB3"/>
<accession>A0AAV7TFB3</accession>
<proteinExistence type="predicted"/>